<organism evidence="4 5">
    <name type="scientific">Seiridium unicorne</name>
    <dbReference type="NCBI Taxonomy" id="138068"/>
    <lineage>
        <taxon>Eukaryota</taxon>
        <taxon>Fungi</taxon>
        <taxon>Dikarya</taxon>
        <taxon>Ascomycota</taxon>
        <taxon>Pezizomycotina</taxon>
        <taxon>Sordariomycetes</taxon>
        <taxon>Xylariomycetidae</taxon>
        <taxon>Amphisphaeriales</taxon>
        <taxon>Sporocadaceae</taxon>
        <taxon>Seiridium</taxon>
    </lineage>
</organism>
<dbReference type="InterPro" id="IPR008146">
    <property type="entry name" value="Gln_synth_cat_dom"/>
</dbReference>
<dbReference type="Pfam" id="PF00120">
    <property type="entry name" value="Gln-synt_C"/>
    <property type="match status" value="1"/>
</dbReference>
<dbReference type="SMART" id="SM01230">
    <property type="entry name" value="Gln-synt_C"/>
    <property type="match status" value="1"/>
</dbReference>
<evidence type="ECO:0000256" key="1">
    <source>
        <dbReference type="PROSITE-ProRule" id="PRU01331"/>
    </source>
</evidence>
<gene>
    <name evidence="4" type="ORF">SUNI508_12257</name>
</gene>
<dbReference type="InterPro" id="IPR032466">
    <property type="entry name" value="Metal_Hydrolase"/>
</dbReference>
<dbReference type="EMBL" id="JARVKF010000446">
    <property type="protein sequence ID" value="KAK9412952.1"/>
    <property type="molecule type" value="Genomic_DNA"/>
</dbReference>
<dbReference type="PANTHER" id="PTHR43383">
    <property type="entry name" value="NODULIN 6"/>
    <property type="match status" value="1"/>
</dbReference>
<evidence type="ECO:0000256" key="2">
    <source>
        <dbReference type="RuleBase" id="RU000384"/>
    </source>
</evidence>
<protein>
    <recommendedName>
        <fullName evidence="3">GS catalytic domain-containing protein</fullName>
    </recommendedName>
</protein>
<dbReference type="SUPFAM" id="SSF51556">
    <property type="entry name" value="Metallo-dependent hydrolases"/>
    <property type="match status" value="1"/>
</dbReference>
<evidence type="ECO:0000259" key="3">
    <source>
        <dbReference type="PROSITE" id="PS51987"/>
    </source>
</evidence>
<keyword evidence="5" id="KW-1185">Reference proteome</keyword>
<feature type="domain" description="GS catalytic" evidence="3">
    <location>
        <begin position="543"/>
        <end position="921"/>
    </location>
</feature>
<dbReference type="PANTHER" id="PTHR43383:SF2">
    <property type="entry name" value="AMIDOHYDROLASE 2 FAMILY PROTEIN"/>
    <property type="match status" value="1"/>
</dbReference>
<evidence type="ECO:0000313" key="5">
    <source>
        <dbReference type="Proteomes" id="UP001408356"/>
    </source>
</evidence>
<proteinExistence type="inferred from homology"/>
<reference evidence="4 5" key="1">
    <citation type="journal article" date="2024" name="J. Plant Pathol.">
        <title>Sequence and assembly of the genome of Seiridium unicorne, isolate CBS 538.82, causal agent of cypress canker disease.</title>
        <authorList>
            <person name="Scali E."/>
            <person name="Rocca G.D."/>
            <person name="Danti R."/>
            <person name="Garbelotto M."/>
            <person name="Barberini S."/>
            <person name="Baroncelli R."/>
            <person name="Emiliani G."/>
        </authorList>
    </citation>
    <scope>NUCLEOTIDE SEQUENCE [LARGE SCALE GENOMIC DNA]</scope>
    <source>
        <strain evidence="4 5">BM-138-508</strain>
    </source>
</reference>
<name>A0ABR2UE97_9PEZI</name>
<dbReference type="InterPro" id="IPR036249">
    <property type="entry name" value="Thioredoxin-like_sf"/>
</dbReference>
<dbReference type="Pfam" id="PF04909">
    <property type="entry name" value="Amidohydro_2"/>
    <property type="match status" value="1"/>
</dbReference>
<dbReference type="InterPro" id="IPR006680">
    <property type="entry name" value="Amidohydro-rel"/>
</dbReference>
<dbReference type="Proteomes" id="UP001408356">
    <property type="component" value="Unassembled WGS sequence"/>
</dbReference>
<comment type="caution">
    <text evidence="4">The sequence shown here is derived from an EMBL/GenBank/DDBJ whole genome shotgun (WGS) entry which is preliminary data.</text>
</comment>
<dbReference type="SUPFAM" id="SSF52833">
    <property type="entry name" value="Thioredoxin-like"/>
    <property type="match status" value="1"/>
</dbReference>
<dbReference type="Gene3D" id="3.20.20.140">
    <property type="entry name" value="Metal-dependent hydrolases"/>
    <property type="match status" value="1"/>
</dbReference>
<dbReference type="Gene3D" id="3.30.590.10">
    <property type="entry name" value="Glutamine synthetase/guanido kinase, catalytic domain"/>
    <property type="match status" value="1"/>
</dbReference>
<accession>A0ABR2UE97</accession>
<dbReference type="PROSITE" id="PS51987">
    <property type="entry name" value="GS_CATALYTIC"/>
    <property type="match status" value="1"/>
</dbReference>
<dbReference type="SUPFAM" id="SSF55931">
    <property type="entry name" value="Glutamine synthetase/guanido kinase"/>
    <property type="match status" value="1"/>
</dbReference>
<dbReference type="InterPro" id="IPR014746">
    <property type="entry name" value="Gln_synth/guanido_kin_cat_dom"/>
</dbReference>
<sequence>MVSSDDSKALDAAIATTPLVDNHCHNLLKPGHRRKVPLLSIASEAQGDESLESSKTSLAHIRATKHLAQALGCEQTWAAVESAVEERHFRDSDAWTRRCFQGIETLLLDDGFGGGDEIQQYSTHDTFVKSKCKRIVRIETLASSLFTKAMKAGGQRPPQAVLGTLLTAFRDEISSSIADPDVVGFKSIICYRGGLDIPRDPQAAIENAQQTFGSVIELYKKSINPFKRPEQLSFNHVLVHITAGLIHESKTKHKKPIQFHTGLGDNDIILTKSSPAHLQPFITQYSTVPIVLLHSSYPWTREAGYLATMYPNVYADIGEVFPFLNREGQEGILKQVLELTPWSKVLVSTDGHSHPEMYLIATTQIRSVMKTIIGGYLAEGQLSTTQAIQLVQDMLFNNSNKLYNLTLKALAPLPQPSFASGVKENEDTPIPVQEVALVERLTSFNCKWLRICWHDYTSSARSRLVPMRRVIDLINREQPLNISITAASLGLLQIDMPIPNLSSSGVYDAQIDLWSAVRGPAPGHASVFCELRNEDGSDSNLCPKTLLRKSVEKAKGHGLEFLMGFELEFVIVERNPNRYSAEKYLTMRNDGHAWSMSRVLADIGREGSFNSSIDEILDTLTDAGIDIEMFHPENALGQYEIVLPPKPPMEACEALLHTRQIVEAVAAKHGFKMTLHPKPFPMHCGSASHMHMSISSSGGDKKEVYESFYAGVLNHIPALIALTYSNPTSYERMVDSAWAGGRWVTWGTQNKEAPLRKCKDSHWELKTIDGLANPYFVIAAVLAAGTHGFVTKEKLKWKDCLGDPANMSNDEREELGITTMFPKDLGAALEALQKDKELGDLLGKEFVQRYVDVKTTEIGLLEPMEKEERRQWILERCYCMAISPTETSQLETALANNQSKEATFHLRLAPYQLYPSMSSSGESKREWYTREKYNSDPNKFAMFETLMNSYAEPLQFKFNWDGDVANTLDAHRVIQVFQGDAEEFEDDPVTFADGKKARDKYGAGTASKILTSLYRQYFEEGRHPVADETLLHACREAGVEDADARRVVVEEKDLGRRETSQMVKMAGVDGVDSVPSVVFEGRRRDLTLVGAKEVPEYEKALLTIAKESC</sequence>
<evidence type="ECO:0000313" key="4">
    <source>
        <dbReference type="EMBL" id="KAK9412952.1"/>
    </source>
</evidence>
<comment type="similarity">
    <text evidence="1 2">Belongs to the glutamine synthetase family.</text>
</comment>
<dbReference type="Gene3D" id="3.40.30.10">
    <property type="entry name" value="Glutaredoxin"/>
    <property type="match status" value="1"/>
</dbReference>